<dbReference type="GO" id="GO:0043565">
    <property type="term" value="F:sequence-specific DNA binding"/>
    <property type="evidence" value="ECO:0007669"/>
    <property type="project" value="UniProtKB-UniRule"/>
</dbReference>
<evidence type="ECO:0000256" key="11">
    <source>
        <dbReference type="ARBA" id="ARBA00066743"/>
    </source>
</evidence>
<dbReference type="GO" id="GO:0016887">
    <property type="term" value="F:ATP hydrolysis activity"/>
    <property type="evidence" value="ECO:0007669"/>
    <property type="project" value="UniProtKB-UniRule"/>
</dbReference>
<feature type="coiled-coil region" evidence="20">
    <location>
        <begin position="107"/>
        <end position="134"/>
    </location>
</feature>
<dbReference type="InterPro" id="IPR015947">
    <property type="entry name" value="PUA-like_sf"/>
</dbReference>
<feature type="domain" description="Lon proteolytic" evidence="21">
    <location>
        <begin position="590"/>
        <end position="771"/>
    </location>
</feature>
<evidence type="ECO:0000256" key="18">
    <source>
        <dbReference type="PROSITE-ProRule" id="PRU01122"/>
    </source>
</evidence>
<dbReference type="RefSeq" id="WP_117971626.1">
    <property type="nucleotide sequence ID" value="NZ_CAUBDO010000038.1"/>
</dbReference>
<dbReference type="Gene3D" id="1.20.58.1480">
    <property type="match status" value="1"/>
</dbReference>
<dbReference type="InterPro" id="IPR003959">
    <property type="entry name" value="ATPase_AAA_core"/>
</dbReference>
<dbReference type="SMART" id="SM00464">
    <property type="entry name" value="LON"/>
    <property type="match status" value="1"/>
</dbReference>
<dbReference type="InterPro" id="IPR027065">
    <property type="entry name" value="Lon_Prtase"/>
</dbReference>
<keyword evidence="6 14" id="KW-0720">Serine protease</keyword>
<comment type="similarity">
    <text evidence="14 15 18 19">Belongs to the peptidase S16 family.</text>
</comment>
<dbReference type="InterPro" id="IPR003111">
    <property type="entry name" value="Lon_prtase_N"/>
</dbReference>
<evidence type="ECO:0000256" key="5">
    <source>
        <dbReference type="ARBA" id="ARBA00022801"/>
    </source>
</evidence>
<dbReference type="SUPFAM" id="SSF52540">
    <property type="entry name" value="P-loop containing nucleoside triphosphate hydrolases"/>
    <property type="match status" value="1"/>
</dbReference>
<keyword evidence="3 14" id="KW-0645">Protease</keyword>
<evidence type="ECO:0000256" key="1">
    <source>
        <dbReference type="ARBA" id="ARBA00004496"/>
    </source>
</evidence>
<dbReference type="Pfam" id="PF00004">
    <property type="entry name" value="AAA"/>
    <property type="match status" value="1"/>
</dbReference>
<dbReference type="Gene3D" id="3.40.50.300">
    <property type="entry name" value="P-loop containing nucleotide triphosphate hydrolases"/>
    <property type="match status" value="1"/>
</dbReference>
<dbReference type="PROSITE" id="PS51787">
    <property type="entry name" value="LON_N"/>
    <property type="match status" value="1"/>
</dbReference>
<feature type="coiled-coil region" evidence="20">
    <location>
        <begin position="241"/>
        <end position="268"/>
    </location>
</feature>
<comment type="induction">
    <text evidence="14">By heat shock.</text>
</comment>
<evidence type="ECO:0000256" key="9">
    <source>
        <dbReference type="ARBA" id="ARBA00050665"/>
    </source>
</evidence>
<dbReference type="GO" id="GO:0006515">
    <property type="term" value="P:protein quality control for misfolded or incompletely synthesized proteins"/>
    <property type="evidence" value="ECO:0007669"/>
    <property type="project" value="UniProtKB-UniRule"/>
</dbReference>
<dbReference type="InterPro" id="IPR008268">
    <property type="entry name" value="Peptidase_S16_AS"/>
</dbReference>
<dbReference type="NCBIfam" id="TIGR00763">
    <property type="entry name" value="lon"/>
    <property type="match status" value="1"/>
</dbReference>
<name>A0A413R5C6_9FIRM</name>
<feature type="active site" evidence="14 16">
    <location>
        <position position="720"/>
    </location>
</feature>
<dbReference type="SMART" id="SM00382">
    <property type="entry name" value="AAA"/>
    <property type="match status" value="1"/>
</dbReference>
<reference evidence="23 24" key="1">
    <citation type="submission" date="2018-08" db="EMBL/GenBank/DDBJ databases">
        <title>A genome reference for cultivated species of the human gut microbiota.</title>
        <authorList>
            <person name="Zou Y."/>
            <person name="Xue W."/>
            <person name="Luo G."/>
        </authorList>
    </citation>
    <scope>NUCLEOTIDE SEQUENCE [LARGE SCALE GENOMIC DNA]</scope>
    <source>
        <strain evidence="23 24">AM44-11BH</strain>
    </source>
</reference>
<proteinExistence type="evidence at transcript level"/>
<dbReference type="Gene3D" id="1.10.8.60">
    <property type="match status" value="1"/>
</dbReference>
<comment type="subcellular location">
    <subcellularLocation>
        <location evidence="1 14 15">Cytoplasm</location>
    </subcellularLocation>
</comment>
<keyword evidence="4 14" id="KW-0547">Nucleotide-binding</keyword>
<evidence type="ECO:0000256" key="17">
    <source>
        <dbReference type="PIRSR" id="PIRSR001174-2"/>
    </source>
</evidence>
<dbReference type="GO" id="GO:0004176">
    <property type="term" value="F:ATP-dependent peptidase activity"/>
    <property type="evidence" value="ECO:0007669"/>
    <property type="project" value="UniProtKB-UniRule"/>
</dbReference>
<dbReference type="AlphaFoldDB" id="A0A413R5C6"/>
<dbReference type="Gene3D" id="1.20.5.5270">
    <property type="match status" value="1"/>
</dbReference>
<evidence type="ECO:0000256" key="7">
    <source>
        <dbReference type="ARBA" id="ARBA00022840"/>
    </source>
</evidence>
<evidence type="ECO:0000313" key="23">
    <source>
        <dbReference type="EMBL" id="RHA16832.1"/>
    </source>
</evidence>
<dbReference type="GO" id="GO:0005524">
    <property type="term" value="F:ATP binding"/>
    <property type="evidence" value="ECO:0007669"/>
    <property type="project" value="UniProtKB-UniRule"/>
</dbReference>
<evidence type="ECO:0000256" key="8">
    <source>
        <dbReference type="ARBA" id="ARBA00023016"/>
    </source>
</evidence>
<comment type="caution">
    <text evidence="23">The sequence shown here is derived from an EMBL/GenBank/DDBJ whole genome shotgun (WGS) entry which is preliminary data.</text>
</comment>
<sequence length="775" mass="86716">MSENILKLPVIPLRGLTVLPGTTVHFDISRKSSIKAAETAMLAGKNLFVVTQKNPVEETPGFDGIYNIGTVVVIKQLNKLPDNIVRVMVEAKSKGQILAFNFEEGYFQGKIDLLEEKENNLSEIEEEAFVRELKDTIRDYNDITHELSANALRSLMHISSLKNLMRQLLMRVRVKYQLKQTFLEEDDVVSQFGTIISFLKEENEIALIRTGIIDKVKQRLDKNQREHILREQMQVIREELGDDFMSEAEELEEKIHSLNADKEVKEQLLKELSRYKGTMGNAAEANVLRTYIDTMLEMPWNNTTEENPDLQNAQDILDRDHYGLKKVKDRILEFLAVRVLTGAKGDSPIICLIGPPGTGKTSIAKSVAEALNKKYVRISLGGVDDESEIRGHRKTYVGAMPGRIATGLKQAGTNNPLMLFDEIDKLGRGVHGDPSSALLEVMDSEQNYKFRDNYIEVPIDLSKVLFIATANDINTIPGPLLDRMEIIPIEGYTENEKFHIAKEHLIAKEYAKNGLKKSQLNITDEAIKTVIQNYTREAGVRQLEREISEICRKAARNIVQKEKKHLKVTSKNIEKYLGRKKYEVDMANEKDDIGIVRGLAWTAVGGTTLQIEVNTMPGKGVLKLTGQLGDVMKESAHIALSFVRSIVADYGVDKKFFEENDIHIHVPEGAVPKDGPSAGITMATAILSAVAKIPVKCSVAMTGEINLRGNVMPIGGLKEKLLAAKNAGIKMVLVPKKNKPDVEEISKEITDGLEIVFVEKMEQVLENALVEQEQK</sequence>
<evidence type="ECO:0000259" key="22">
    <source>
        <dbReference type="PROSITE" id="PS51787"/>
    </source>
</evidence>
<dbReference type="PIRSF" id="PIRSF001174">
    <property type="entry name" value="Lon_proteas"/>
    <property type="match status" value="1"/>
</dbReference>
<evidence type="ECO:0000256" key="3">
    <source>
        <dbReference type="ARBA" id="ARBA00022670"/>
    </source>
</evidence>
<evidence type="ECO:0000256" key="14">
    <source>
        <dbReference type="HAMAP-Rule" id="MF_01973"/>
    </source>
</evidence>
<feature type="domain" description="Lon N-terminal" evidence="22">
    <location>
        <begin position="8"/>
        <end position="203"/>
    </location>
</feature>
<gene>
    <name evidence="14 23" type="primary">lon</name>
    <name evidence="23" type="ORF">DW944_11165</name>
</gene>
<dbReference type="Gene3D" id="3.30.230.10">
    <property type="match status" value="1"/>
</dbReference>
<dbReference type="InterPro" id="IPR046336">
    <property type="entry name" value="Lon_prtase_N_sf"/>
</dbReference>
<dbReference type="InterPro" id="IPR027543">
    <property type="entry name" value="Lon_bac"/>
</dbReference>
<dbReference type="GO" id="GO:0034605">
    <property type="term" value="P:cellular response to heat"/>
    <property type="evidence" value="ECO:0007669"/>
    <property type="project" value="UniProtKB-UniRule"/>
</dbReference>
<dbReference type="GO" id="GO:0004252">
    <property type="term" value="F:serine-type endopeptidase activity"/>
    <property type="evidence" value="ECO:0007669"/>
    <property type="project" value="UniProtKB-UniRule"/>
</dbReference>
<evidence type="ECO:0000256" key="13">
    <source>
        <dbReference type="ARBA" id="ARBA00082722"/>
    </source>
</evidence>
<dbReference type="PANTHER" id="PTHR10046">
    <property type="entry name" value="ATP DEPENDENT LON PROTEASE FAMILY MEMBER"/>
    <property type="match status" value="1"/>
</dbReference>
<dbReference type="SUPFAM" id="SSF54211">
    <property type="entry name" value="Ribosomal protein S5 domain 2-like"/>
    <property type="match status" value="1"/>
</dbReference>
<dbReference type="GO" id="GO:0005737">
    <property type="term" value="C:cytoplasm"/>
    <property type="evidence" value="ECO:0007669"/>
    <property type="project" value="UniProtKB-SubCell"/>
</dbReference>
<dbReference type="CDD" id="cd19500">
    <property type="entry name" value="RecA-like_Lon"/>
    <property type="match status" value="1"/>
</dbReference>
<keyword evidence="20" id="KW-0175">Coiled coil</keyword>
<feature type="active site" evidence="14 16">
    <location>
        <position position="677"/>
    </location>
</feature>
<dbReference type="EMBL" id="QSFD01000014">
    <property type="protein sequence ID" value="RHA16832.1"/>
    <property type="molecule type" value="Genomic_DNA"/>
</dbReference>
<dbReference type="InterPro" id="IPR008269">
    <property type="entry name" value="Lon_proteolytic"/>
</dbReference>
<accession>A0A413R5C6</accession>
<evidence type="ECO:0000256" key="16">
    <source>
        <dbReference type="PIRSR" id="PIRSR001174-1"/>
    </source>
</evidence>
<keyword evidence="2 14" id="KW-0963">Cytoplasm</keyword>
<dbReference type="PRINTS" id="PR00830">
    <property type="entry name" value="ENDOLAPTASE"/>
</dbReference>
<dbReference type="InterPro" id="IPR027417">
    <property type="entry name" value="P-loop_NTPase"/>
</dbReference>
<organism evidence="23 24">
    <name type="scientific">Eubacterium ventriosum</name>
    <dbReference type="NCBI Taxonomy" id="39496"/>
    <lineage>
        <taxon>Bacteria</taxon>
        <taxon>Bacillati</taxon>
        <taxon>Bacillota</taxon>
        <taxon>Clostridia</taxon>
        <taxon>Eubacteriales</taxon>
        <taxon>Eubacteriaceae</taxon>
        <taxon>Eubacterium</taxon>
    </lineage>
</organism>
<dbReference type="PROSITE" id="PS01046">
    <property type="entry name" value="LON_SER"/>
    <property type="match status" value="1"/>
</dbReference>
<evidence type="ECO:0000256" key="19">
    <source>
        <dbReference type="RuleBase" id="RU000591"/>
    </source>
</evidence>
<evidence type="ECO:0000256" key="12">
    <source>
        <dbReference type="ARBA" id="ARBA00071934"/>
    </source>
</evidence>
<evidence type="ECO:0000313" key="24">
    <source>
        <dbReference type="Proteomes" id="UP000284779"/>
    </source>
</evidence>
<evidence type="ECO:0000256" key="2">
    <source>
        <dbReference type="ARBA" id="ARBA00022490"/>
    </source>
</evidence>
<evidence type="ECO:0000256" key="15">
    <source>
        <dbReference type="PIRNR" id="PIRNR001174"/>
    </source>
</evidence>
<dbReference type="SUPFAM" id="SSF88697">
    <property type="entry name" value="PUA domain-like"/>
    <property type="match status" value="1"/>
</dbReference>
<keyword evidence="7 14" id="KW-0067">ATP-binding</keyword>
<dbReference type="EC" id="3.4.21.53" evidence="11 14"/>
<keyword evidence="8 14" id="KW-0346">Stress response</keyword>
<dbReference type="FunFam" id="3.40.50.300:FF:000021">
    <property type="entry name" value="Lon protease homolog"/>
    <property type="match status" value="1"/>
</dbReference>
<dbReference type="PROSITE" id="PS51786">
    <property type="entry name" value="LON_PROTEOLYTIC"/>
    <property type="match status" value="1"/>
</dbReference>
<protein>
    <recommendedName>
        <fullName evidence="12 14">Lon protease</fullName>
        <ecNumber evidence="11 14">3.4.21.53</ecNumber>
    </recommendedName>
    <alternativeName>
        <fullName evidence="13 14">ATP-dependent protease La</fullName>
    </alternativeName>
</protein>
<dbReference type="Gene3D" id="2.30.130.40">
    <property type="entry name" value="LON domain-like"/>
    <property type="match status" value="1"/>
</dbReference>
<comment type="subunit">
    <text evidence="14 15">Homohexamer. Organized in a ring with a central cavity.</text>
</comment>
<dbReference type="InterPro" id="IPR020568">
    <property type="entry name" value="Ribosomal_Su5_D2-typ_SF"/>
</dbReference>
<dbReference type="Pfam" id="PF22667">
    <property type="entry name" value="Lon_lid"/>
    <property type="match status" value="1"/>
</dbReference>
<dbReference type="InterPro" id="IPR003593">
    <property type="entry name" value="AAA+_ATPase"/>
</dbReference>
<dbReference type="InterPro" id="IPR054594">
    <property type="entry name" value="Lon_lid"/>
</dbReference>
<feature type="binding site" evidence="14 17">
    <location>
        <begin position="354"/>
        <end position="361"/>
    </location>
    <ligand>
        <name>ATP</name>
        <dbReference type="ChEBI" id="CHEBI:30616"/>
    </ligand>
</feature>
<keyword evidence="24" id="KW-1185">Reference proteome</keyword>
<evidence type="ECO:0000256" key="10">
    <source>
        <dbReference type="ARBA" id="ARBA00053875"/>
    </source>
</evidence>
<dbReference type="InterPro" id="IPR004815">
    <property type="entry name" value="Lon_bac/euk-typ"/>
</dbReference>
<dbReference type="InterPro" id="IPR014721">
    <property type="entry name" value="Ribsml_uS5_D2-typ_fold_subgr"/>
</dbReference>
<dbReference type="Pfam" id="PF05362">
    <property type="entry name" value="Lon_C"/>
    <property type="match status" value="1"/>
</dbReference>
<evidence type="ECO:0000256" key="4">
    <source>
        <dbReference type="ARBA" id="ARBA00022741"/>
    </source>
</evidence>
<dbReference type="HAMAP" id="MF_01973">
    <property type="entry name" value="lon_bact"/>
    <property type="match status" value="1"/>
</dbReference>
<evidence type="ECO:0000256" key="6">
    <source>
        <dbReference type="ARBA" id="ARBA00022825"/>
    </source>
</evidence>
<comment type="catalytic activity">
    <reaction evidence="9 14 15 18">
        <text>Hydrolysis of proteins in presence of ATP.</text>
        <dbReference type="EC" id="3.4.21.53"/>
    </reaction>
</comment>
<keyword evidence="5 14" id="KW-0378">Hydrolase</keyword>
<comment type="function">
    <text evidence="10 14">ATP-dependent serine protease that mediates the selective degradation of mutant and abnormal proteins as well as certain short-lived regulatory proteins. Required for cellular homeostasis and for survival from DNA damage and developmental changes induced by stress. Degrades polypeptides processively to yield small peptide fragments that are 5 to 10 amino acids long. Binds to DNA in a double-stranded, site-specific manner.</text>
</comment>
<evidence type="ECO:0000259" key="21">
    <source>
        <dbReference type="PROSITE" id="PS51786"/>
    </source>
</evidence>
<evidence type="ECO:0000256" key="20">
    <source>
        <dbReference type="SAM" id="Coils"/>
    </source>
</evidence>
<dbReference type="Pfam" id="PF02190">
    <property type="entry name" value="LON_substr_bdg"/>
    <property type="match status" value="1"/>
</dbReference>
<dbReference type="Proteomes" id="UP000284779">
    <property type="component" value="Unassembled WGS sequence"/>
</dbReference>